<comment type="caution">
    <text evidence="1">The sequence shown here is derived from an EMBL/GenBank/DDBJ whole genome shotgun (WGS) entry which is preliminary data.</text>
</comment>
<sequence length="86" mass="9180">MNQRSTKGAAARQTSAIVGAKIPRPESSFLQAIAHKKAHCSSPLPCFRGIVALSSSATERLWRSPSHHMRAASPFSSAALPAHMDD</sequence>
<proteinExistence type="predicted"/>
<name>A0AA88DZV9_FICCA</name>
<evidence type="ECO:0000313" key="1">
    <source>
        <dbReference type="EMBL" id="GMN65342.1"/>
    </source>
</evidence>
<evidence type="ECO:0000313" key="2">
    <source>
        <dbReference type="Proteomes" id="UP001187192"/>
    </source>
</evidence>
<dbReference type="EMBL" id="BTGU01000226">
    <property type="protein sequence ID" value="GMN65342.1"/>
    <property type="molecule type" value="Genomic_DNA"/>
</dbReference>
<gene>
    <name evidence="1" type="ORF">TIFTF001_034411</name>
</gene>
<dbReference type="Proteomes" id="UP001187192">
    <property type="component" value="Unassembled WGS sequence"/>
</dbReference>
<organism evidence="1 2">
    <name type="scientific">Ficus carica</name>
    <name type="common">Common fig</name>
    <dbReference type="NCBI Taxonomy" id="3494"/>
    <lineage>
        <taxon>Eukaryota</taxon>
        <taxon>Viridiplantae</taxon>
        <taxon>Streptophyta</taxon>
        <taxon>Embryophyta</taxon>
        <taxon>Tracheophyta</taxon>
        <taxon>Spermatophyta</taxon>
        <taxon>Magnoliopsida</taxon>
        <taxon>eudicotyledons</taxon>
        <taxon>Gunneridae</taxon>
        <taxon>Pentapetalae</taxon>
        <taxon>rosids</taxon>
        <taxon>fabids</taxon>
        <taxon>Rosales</taxon>
        <taxon>Moraceae</taxon>
        <taxon>Ficeae</taxon>
        <taxon>Ficus</taxon>
    </lineage>
</organism>
<dbReference type="AlphaFoldDB" id="A0AA88DZV9"/>
<accession>A0AA88DZV9</accession>
<keyword evidence="2" id="KW-1185">Reference proteome</keyword>
<protein>
    <submittedName>
        <fullName evidence="1">Uncharacterized protein</fullName>
    </submittedName>
</protein>
<reference evidence="1" key="1">
    <citation type="submission" date="2023-07" db="EMBL/GenBank/DDBJ databases">
        <title>draft genome sequence of fig (Ficus carica).</title>
        <authorList>
            <person name="Takahashi T."/>
            <person name="Nishimura K."/>
        </authorList>
    </citation>
    <scope>NUCLEOTIDE SEQUENCE</scope>
</reference>